<dbReference type="OrthoDB" id="7614575at2"/>
<organism evidence="14 15">
    <name type="scientific">Parapontixanthobacter aurantiacus</name>
    <dbReference type="NCBI Taxonomy" id="1463599"/>
    <lineage>
        <taxon>Bacteria</taxon>
        <taxon>Pseudomonadati</taxon>
        <taxon>Pseudomonadota</taxon>
        <taxon>Alphaproteobacteria</taxon>
        <taxon>Sphingomonadales</taxon>
        <taxon>Erythrobacteraceae</taxon>
        <taxon>Parapontixanthobacter</taxon>
    </lineage>
</organism>
<comment type="subcellular location">
    <subcellularLocation>
        <location evidence="1 8">Cell outer membrane</location>
        <topology evidence="1 8">Multi-pass membrane protein</topology>
    </subcellularLocation>
</comment>
<dbReference type="Pfam" id="PF00593">
    <property type="entry name" value="TonB_dep_Rec_b-barrel"/>
    <property type="match status" value="1"/>
</dbReference>
<dbReference type="Gene3D" id="2.170.130.10">
    <property type="entry name" value="TonB-dependent receptor, plug domain"/>
    <property type="match status" value="1"/>
</dbReference>
<feature type="compositionally biased region" description="Polar residues" evidence="10">
    <location>
        <begin position="60"/>
        <end position="69"/>
    </location>
</feature>
<dbReference type="GO" id="GO:0009279">
    <property type="term" value="C:cell outer membrane"/>
    <property type="evidence" value="ECO:0007669"/>
    <property type="project" value="UniProtKB-SubCell"/>
</dbReference>
<dbReference type="Pfam" id="PF07715">
    <property type="entry name" value="Plug"/>
    <property type="match status" value="1"/>
</dbReference>
<dbReference type="InterPro" id="IPR037066">
    <property type="entry name" value="Plug_dom_sf"/>
</dbReference>
<dbReference type="InterPro" id="IPR000531">
    <property type="entry name" value="Beta-barrel_TonB"/>
</dbReference>
<evidence type="ECO:0000259" key="12">
    <source>
        <dbReference type="Pfam" id="PF00593"/>
    </source>
</evidence>
<feature type="signal peptide" evidence="11">
    <location>
        <begin position="1"/>
        <end position="34"/>
    </location>
</feature>
<feature type="region of interest" description="Disordered" evidence="10">
    <location>
        <begin position="40"/>
        <end position="69"/>
    </location>
</feature>
<evidence type="ECO:0000256" key="8">
    <source>
        <dbReference type="PROSITE-ProRule" id="PRU01360"/>
    </source>
</evidence>
<evidence type="ECO:0000256" key="2">
    <source>
        <dbReference type="ARBA" id="ARBA00022448"/>
    </source>
</evidence>
<dbReference type="RefSeq" id="WP_160681179.1">
    <property type="nucleotide sequence ID" value="NZ_WTYW01000001.1"/>
</dbReference>
<comment type="similarity">
    <text evidence="8 9">Belongs to the TonB-dependent receptor family.</text>
</comment>
<keyword evidence="6 8" id="KW-0472">Membrane</keyword>
<evidence type="ECO:0000256" key="1">
    <source>
        <dbReference type="ARBA" id="ARBA00004571"/>
    </source>
</evidence>
<keyword evidence="4 8" id="KW-0812">Transmembrane</keyword>
<keyword evidence="14" id="KW-0675">Receptor</keyword>
<evidence type="ECO:0000313" key="15">
    <source>
        <dbReference type="Proteomes" id="UP000433104"/>
    </source>
</evidence>
<feature type="domain" description="TonB-dependent receptor-like beta-barrel" evidence="12">
    <location>
        <begin position="468"/>
        <end position="998"/>
    </location>
</feature>
<sequence>MRKVGTVFSSKTRLFAGAGIAALSLAAFASPAYAQDAGVNTPEADCPDTNDDGICDDESTLSNADNTADTPNAIVVTGSRIRRDEFSTIEPITVITADEITQAGFGSSIDALQSNAVTQGAGQINNYYAGFVTDGGTGANTLGLRGLGPARTLVLLNGRRLAPGGTRGSLLAADLNVLPTAIVERIEVLKAGASSVYGSDAVAGVVNIITDDQLQGLNLEFQVNAPEVGAGVQYRGAASFGVQTDRLNLVGSLEYTQRNGYSRNDNPWFDCPIAGFLDGEGSEFGSGDYIDPATGEPVCFGLDNGGVTINTIGVSTRDAPARLTGVVGRFNRLVPDASNVDGPTPGYLGVDLDTRDTFDPIQEEEYLITPVKRYTGFLTGSYELDILGDAEVYAELLATRRKSESVLYRQLALDYPIYLNDDFTPTGRVNPLVPDQFQNSVIAFPNETTGDGYLGVRAFIGFGLTDGRQTVDYVRTGGGLRGDFFLPDWRYDVYVGKAWNDGTNEQESFLIDRVAAATDVVLDADGNVVCATQSINPNCVAAPALNADTIGGRLPQDFRDYILQNTIGTTEFRETTYAFNIDGPLFALPGGDIQLALGAEYRKQRINDQPDANSVNGNLLGLTAATPTVGSDNVKEVFGELYVPLLADRTFFQNLALNGSVRYTDYDSYGSDVTYKIAGEWELFRGVGLRGSYGTSYRAPALAEQFLGSTSGFIGSGSDPCDSDNFPDAVADYTPVEARTAANCAAVGIDVTTFVQTSGITVFRRGGAETGLAAETSTNWSVGAVVSPPLPSSVGTLSLALDYFDIKVENGVSDLAGGTILNRCYQDQNFDPSAGFCRFVDRNENDQLAVTSSFVNLSEDIVKGFEFNGRLASEIGPGRLVVNALVTKYTEQSTRLFPEEFLDDANGIVTSPDWVGNFDATYRWDNVTLRYGLDWTDGDREATYRFFAFDNQTGEVDEDLVQDYKDIYLLEVDDYFLHSASVQVNIENYEFTFGARNLFNTRPPRISAVGFSSVGNAPLYSGYDYAGRTFFANAAFKF</sequence>
<evidence type="ECO:0000256" key="11">
    <source>
        <dbReference type="SAM" id="SignalP"/>
    </source>
</evidence>
<keyword evidence="5 9" id="KW-0798">TonB box</keyword>
<proteinExistence type="inferred from homology"/>
<accession>A0A844ZBH2</accession>
<keyword evidence="3 8" id="KW-1134">Transmembrane beta strand</keyword>
<dbReference type="EMBL" id="WTYW01000001">
    <property type="protein sequence ID" value="MXO84632.1"/>
    <property type="molecule type" value="Genomic_DNA"/>
</dbReference>
<dbReference type="AlphaFoldDB" id="A0A844ZBH2"/>
<evidence type="ECO:0000256" key="6">
    <source>
        <dbReference type="ARBA" id="ARBA00023136"/>
    </source>
</evidence>
<dbReference type="PANTHER" id="PTHR47234">
    <property type="match status" value="1"/>
</dbReference>
<dbReference type="Proteomes" id="UP000433104">
    <property type="component" value="Unassembled WGS sequence"/>
</dbReference>
<dbReference type="InterPro" id="IPR036942">
    <property type="entry name" value="Beta-barrel_TonB_sf"/>
</dbReference>
<feature type="compositionally biased region" description="Acidic residues" evidence="10">
    <location>
        <begin position="45"/>
        <end position="59"/>
    </location>
</feature>
<evidence type="ECO:0000256" key="7">
    <source>
        <dbReference type="ARBA" id="ARBA00023237"/>
    </source>
</evidence>
<comment type="caution">
    <text evidence="14">The sequence shown here is derived from an EMBL/GenBank/DDBJ whole genome shotgun (WGS) entry which is preliminary data.</text>
</comment>
<gene>
    <name evidence="14" type="ORF">GRI38_01110</name>
</gene>
<keyword evidence="7 8" id="KW-0998">Cell outer membrane</keyword>
<dbReference type="Gene3D" id="2.40.170.20">
    <property type="entry name" value="TonB-dependent receptor, beta-barrel domain"/>
    <property type="match status" value="1"/>
</dbReference>
<evidence type="ECO:0000313" key="14">
    <source>
        <dbReference type="EMBL" id="MXO84632.1"/>
    </source>
</evidence>
<evidence type="ECO:0000259" key="13">
    <source>
        <dbReference type="Pfam" id="PF07715"/>
    </source>
</evidence>
<evidence type="ECO:0000256" key="9">
    <source>
        <dbReference type="RuleBase" id="RU003357"/>
    </source>
</evidence>
<evidence type="ECO:0000256" key="3">
    <source>
        <dbReference type="ARBA" id="ARBA00022452"/>
    </source>
</evidence>
<dbReference type="PROSITE" id="PS52016">
    <property type="entry name" value="TONB_DEPENDENT_REC_3"/>
    <property type="match status" value="1"/>
</dbReference>
<feature type="chain" id="PRO_5032575155" evidence="11">
    <location>
        <begin position="35"/>
        <end position="1038"/>
    </location>
</feature>
<keyword evidence="15" id="KW-1185">Reference proteome</keyword>
<reference evidence="14 15" key="1">
    <citation type="submission" date="2019-12" db="EMBL/GenBank/DDBJ databases">
        <title>Genomic-based taxomic classification of the family Erythrobacteraceae.</title>
        <authorList>
            <person name="Xu L."/>
        </authorList>
    </citation>
    <scope>NUCLEOTIDE SEQUENCE [LARGE SCALE GENOMIC DNA]</scope>
    <source>
        <strain evidence="14 15">MCCC 1A09962</strain>
    </source>
</reference>
<dbReference type="PANTHER" id="PTHR47234:SF1">
    <property type="entry name" value="TONB-DEPENDENT RECEPTOR"/>
    <property type="match status" value="1"/>
</dbReference>
<name>A0A844ZBH2_9SPHN</name>
<protein>
    <submittedName>
        <fullName evidence="14">TonB-dependent receptor</fullName>
    </submittedName>
</protein>
<evidence type="ECO:0000256" key="10">
    <source>
        <dbReference type="SAM" id="MobiDB-lite"/>
    </source>
</evidence>
<dbReference type="InterPro" id="IPR012910">
    <property type="entry name" value="Plug_dom"/>
</dbReference>
<keyword evidence="11" id="KW-0732">Signal</keyword>
<keyword evidence="2 8" id="KW-0813">Transport</keyword>
<dbReference type="InterPro" id="IPR039426">
    <property type="entry name" value="TonB-dep_rcpt-like"/>
</dbReference>
<dbReference type="SUPFAM" id="SSF56935">
    <property type="entry name" value="Porins"/>
    <property type="match status" value="1"/>
</dbReference>
<feature type="domain" description="TonB-dependent receptor plug" evidence="13">
    <location>
        <begin position="87"/>
        <end position="205"/>
    </location>
</feature>
<evidence type="ECO:0000256" key="5">
    <source>
        <dbReference type="ARBA" id="ARBA00023077"/>
    </source>
</evidence>
<evidence type="ECO:0000256" key="4">
    <source>
        <dbReference type="ARBA" id="ARBA00022692"/>
    </source>
</evidence>